<dbReference type="Gene3D" id="1.10.390.10">
    <property type="entry name" value="Neutral Protease Domain 2"/>
    <property type="match status" value="1"/>
</dbReference>
<feature type="chain" id="PRO_5045688995" evidence="1">
    <location>
        <begin position="27"/>
        <end position="460"/>
    </location>
</feature>
<keyword evidence="4" id="KW-1185">Reference proteome</keyword>
<dbReference type="GO" id="GO:0004177">
    <property type="term" value="F:aminopeptidase activity"/>
    <property type="evidence" value="ECO:0007669"/>
    <property type="project" value="UniProtKB-KW"/>
</dbReference>
<dbReference type="InterPro" id="IPR014782">
    <property type="entry name" value="Peptidase_M1_dom"/>
</dbReference>
<feature type="domain" description="Peptidase M1 membrane alanine aminopeptidase" evidence="2">
    <location>
        <begin position="318"/>
        <end position="360"/>
    </location>
</feature>
<evidence type="ECO:0000256" key="1">
    <source>
        <dbReference type="SAM" id="SignalP"/>
    </source>
</evidence>
<gene>
    <name evidence="3" type="ORF">WIS52_02395</name>
</gene>
<keyword evidence="3" id="KW-0645">Protease</keyword>
<keyword evidence="3" id="KW-0378">Hydrolase</keyword>
<dbReference type="PROSITE" id="PS51257">
    <property type="entry name" value="PROKAR_LIPOPROTEIN"/>
    <property type="match status" value="1"/>
</dbReference>
<dbReference type="RefSeq" id="WP_349296392.1">
    <property type="nucleotide sequence ID" value="NZ_JBEDNQ010000001.1"/>
</dbReference>
<protein>
    <submittedName>
        <fullName evidence="3">M1 family aminopeptidase</fullName>
    </submittedName>
</protein>
<proteinExistence type="predicted"/>
<dbReference type="InterPro" id="IPR027268">
    <property type="entry name" value="Peptidase_M4/M1_CTD_sf"/>
</dbReference>
<dbReference type="Pfam" id="PF01433">
    <property type="entry name" value="Peptidase_M1"/>
    <property type="match status" value="1"/>
</dbReference>
<reference evidence="3 4" key="1">
    <citation type="submission" date="2024-03" db="EMBL/GenBank/DDBJ databases">
        <title>Draft genome sequence of Pseudonocardia nematodicida JCM 31783.</title>
        <authorList>
            <person name="Butdee W."/>
            <person name="Duangmal K."/>
        </authorList>
    </citation>
    <scope>NUCLEOTIDE SEQUENCE [LARGE SCALE GENOMIC DNA]</scope>
    <source>
        <strain evidence="3 4">JCM 31783</strain>
    </source>
</reference>
<feature type="signal peptide" evidence="1">
    <location>
        <begin position="1"/>
        <end position="26"/>
    </location>
</feature>
<evidence type="ECO:0000259" key="2">
    <source>
        <dbReference type="Pfam" id="PF01433"/>
    </source>
</evidence>
<name>A0ABV1K4D4_9PSEU</name>
<sequence>MSSRLVAPLVALALLGGCAAAAPAPAAPAAPDPDRPVVSATLDLADDLGTATGTHSVRFTPDREVCEVVLRLWTNRPTTVRNGNSTELTSARVDGAPVDPQVEQAGAPDGAPGTLVTLPMPSCVPAGTPVTAETGFETTLGDGSTERIGRSGADTAWLGSPLPVLPWVRGEGWIRDPAVGMSGEQVVAEDFRLESLEVTAGDGQAVVGVGDPAGTGPAGPGRTAHRFTADAIRDVAVAVGDYEMTEAEVNGVAVRVGVPDGADHDGDAAVEQVRTELGKLEELLGPHPYRNLWVTIVPGQSDGIEFPTHLQFGSTGSASLVAHELAHSWFYSLVGNDQGRDPWLDETFATWAQAIVSDQFDYYRLDRFSPDDDGPIGAPMSYWDDRGGFSGYVTGVYDQGAAALLEGRERVGEERFDAAMRGYLDANAHRVAGPADVETAFADLPEVLEVLREHGAFDSP</sequence>
<dbReference type="Proteomes" id="UP001494902">
    <property type="component" value="Unassembled WGS sequence"/>
</dbReference>
<evidence type="ECO:0000313" key="4">
    <source>
        <dbReference type="Proteomes" id="UP001494902"/>
    </source>
</evidence>
<comment type="caution">
    <text evidence="3">The sequence shown here is derived from an EMBL/GenBank/DDBJ whole genome shotgun (WGS) entry which is preliminary data.</text>
</comment>
<accession>A0ABV1K4D4</accession>
<evidence type="ECO:0000313" key="3">
    <source>
        <dbReference type="EMBL" id="MEQ3549309.1"/>
    </source>
</evidence>
<keyword evidence="3" id="KW-0031">Aminopeptidase</keyword>
<keyword evidence="1" id="KW-0732">Signal</keyword>
<dbReference type="EMBL" id="JBEDNQ010000001">
    <property type="protein sequence ID" value="MEQ3549309.1"/>
    <property type="molecule type" value="Genomic_DNA"/>
</dbReference>
<organism evidence="3 4">
    <name type="scientific">Pseudonocardia nematodicida</name>
    <dbReference type="NCBI Taxonomy" id="1206997"/>
    <lineage>
        <taxon>Bacteria</taxon>
        <taxon>Bacillati</taxon>
        <taxon>Actinomycetota</taxon>
        <taxon>Actinomycetes</taxon>
        <taxon>Pseudonocardiales</taxon>
        <taxon>Pseudonocardiaceae</taxon>
        <taxon>Pseudonocardia</taxon>
    </lineage>
</organism>
<dbReference type="SUPFAM" id="SSF55486">
    <property type="entry name" value="Metalloproteases ('zincins'), catalytic domain"/>
    <property type="match status" value="1"/>
</dbReference>